<evidence type="ECO:0000313" key="2">
    <source>
        <dbReference type="Proteomes" id="UP001212821"/>
    </source>
</evidence>
<name>A0ABY7Q841_9ACTN</name>
<accession>A0ABY7Q841</accession>
<proteinExistence type="predicted"/>
<dbReference type="EMBL" id="CP115450">
    <property type="protein sequence ID" value="WBP88848.1"/>
    <property type="molecule type" value="Genomic_DNA"/>
</dbReference>
<keyword evidence="2" id="KW-1185">Reference proteome</keyword>
<gene>
    <name evidence="1" type="ORF">O1G21_25450</name>
</gene>
<protein>
    <submittedName>
        <fullName evidence="1">DUF397 domain-containing protein</fullName>
    </submittedName>
</protein>
<sequence>MVMRHGADPTASILAFDADEWAAFKAGAADGEFNDLREQASTID</sequence>
<dbReference type="RefSeq" id="WP_270146947.1">
    <property type="nucleotide sequence ID" value="NZ_CP115450.1"/>
</dbReference>
<reference evidence="2" key="1">
    <citation type="submission" date="2022-12" db="EMBL/GenBank/DDBJ databases">
        <authorList>
            <person name="Mo P."/>
        </authorList>
    </citation>
    <scope>NUCLEOTIDE SEQUENCE [LARGE SCALE GENOMIC DNA]</scope>
    <source>
        <strain evidence="2">HUAS 3-15</strain>
    </source>
</reference>
<organism evidence="1 2">
    <name type="scientific">Kitasatospora cathayae</name>
    <dbReference type="NCBI Taxonomy" id="3004092"/>
    <lineage>
        <taxon>Bacteria</taxon>
        <taxon>Bacillati</taxon>
        <taxon>Actinomycetota</taxon>
        <taxon>Actinomycetes</taxon>
        <taxon>Kitasatosporales</taxon>
        <taxon>Streptomycetaceae</taxon>
        <taxon>Kitasatospora</taxon>
    </lineage>
</organism>
<dbReference type="Proteomes" id="UP001212821">
    <property type="component" value="Chromosome"/>
</dbReference>
<evidence type="ECO:0000313" key="1">
    <source>
        <dbReference type="EMBL" id="WBP88848.1"/>
    </source>
</evidence>